<dbReference type="PANTHER" id="PTHR43025:SF3">
    <property type="entry name" value="MONOGALACTOSYLDIACYLGLYCEROL SYNTHASE 1, CHLOROPLASTIC"/>
    <property type="match status" value="1"/>
</dbReference>
<dbReference type="SUPFAM" id="SSF53756">
    <property type="entry name" value="UDP-Glycosyltransferase/glycogen phosphorylase"/>
    <property type="match status" value="1"/>
</dbReference>
<dbReference type="Pfam" id="PF04101">
    <property type="entry name" value="Glyco_tran_28_C"/>
    <property type="match status" value="1"/>
</dbReference>
<keyword evidence="3" id="KW-0328">Glycosyltransferase</keyword>
<dbReference type="InterPro" id="IPR050519">
    <property type="entry name" value="Glycosyltransf_28_UgtP"/>
</dbReference>
<accession>I0BAN2</accession>
<evidence type="ECO:0000256" key="3">
    <source>
        <dbReference type="ARBA" id="ARBA00022676"/>
    </source>
</evidence>
<gene>
    <name evidence="7" type="ORF">B2K_01580</name>
</gene>
<dbReference type="GO" id="GO:0016020">
    <property type="term" value="C:membrane"/>
    <property type="evidence" value="ECO:0007669"/>
    <property type="project" value="UniProtKB-SubCell"/>
</dbReference>
<evidence type="ECO:0000313" key="7">
    <source>
        <dbReference type="EMBL" id="AFH59429.1"/>
    </source>
</evidence>
<dbReference type="InterPro" id="IPR009695">
    <property type="entry name" value="Diacylglyc_glucosyltr_N"/>
</dbReference>
<dbReference type="AlphaFoldDB" id="I0BAN2"/>
<feature type="domain" description="Glycosyl transferase family 28 C-terminal" evidence="5">
    <location>
        <begin position="216"/>
        <end position="361"/>
    </location>
</feature>
<dbReference type="Pfam" id="PF06925">
    <property type="entry name" value="MGDG_synth"/>
    <property type="match status" value="1"/>
</dbReference>
<dbReference type="RefSeq" id="WP_014649127.1">
    <property type="nucleotide sequence ID" value="NC_017672.3"/>
</dbReference>
<dbReference type="InterPro" id="IPR007235">
    <property type="entry name" value="Glyco_trans_28_C"/>
</dbReference>
<evidence type="ECO:0008006" key="9">
    <source>
        <dbReference type="Google" id="ProtNLM"/>
    </source>
</evidence>
<organism evidence="7 8">
    <name type="scientific">Paenibacillus mucilaginosus K02</name>
    <dbReference type="NCBI Taxonomy" id="997761"/>
    <lineage>
        <taxon>Bacteria</taxon>
        <taxon>Bacillati</taxon>
        <taxon>Bacillota</taxon>
        <taxon>Bacilli</taxon>
        <taxon>Bacillales</taxon>
        <taxon>Paenibacillaceae</taxon>
        <taxon>Paenibacillus</taxon>
    </lineage>
</organism>
<evidence type="ECO:0000259" key="6">
    <source>
        <dbReference type="Pfam" id="PF06925"/>
    </source>
</evidence>
<evidence type="ECO:0000259" key="5">
    <source>
        <dbReference type="Pfam" id="PF04101"/>
    </source>
</evidence>
<dbReference type="PATRIC" id="fig|997761.3.peg.317"/>
<dbReference type="GO" id="GO:0009247">
    <property type="term" value="P:glycolipid biosynthetic process"/>
    <property type="evidence" value="ECO:0007669"/>
    <property type="project" value="InterPro"/>
</dbReference>
<dbReference type="GO" id="GO:0016758">
    <property type="term" value="F:hexosyltransferase activity"/>
    <property type="evidence" value="ECO:0007669"/>
    <property type="project" value="InterPro"/>
</dbReference>
<dbReference type="Gene3D" id="3.40.50.2000">
    <property type="entry name" value="Glycogen Phosphorylase B"/>
    <property type="match status" value="1"/>
</dbReference>
<dbReference type="KEGG" id="pmw:B2K_01580"/>
<evidence type="ECO:0000313" key="8">
    <source>
        <dbReference type="Proteomes" id="UP000007392"/>
    </source>
</evidence>
<sequence>MKWSKGTAERVRVLVLSGNLGDGHRQAAKALAEASRLGTREAVDTEVVDFMQRVYPQLQHVVKYGFLKMVEKTPSIYGYLYHRTKYDEGLSPLFSLFLRLGRRALMRLAAEYRPDAIICTFPLAAAAVSLLKEEGRLHVPLITVITDHTDHALWLNPATDLYLVGSEQVASALRARGIASSRVAVSGIPVAPRFHAEEDRTVVRQQLGLQPDMPVVLVMGGGGGLLSEGIRSLLRSEAVCAGMQLVIVCGSNRAVMRELEEELAHRPSGRVRLLGFAEDIHRWMSAADLLLTKPGGLTTSEAVAKALPMLLYKPIPGQEEDNAAVLMRAGVAVQAEGGRALTDQLLELVHDPARLAHMRGRAEALRIARPAERAWEAVLALQPRPQPELAPRPELSMSKAW</sequence>
<dbReference type="OrthoDB" id="9815663at2"/>
<evidence type="ECO:0000256" key="4">
    <source>
        <dbReference type="ARBA" id="ARBA00022679"/>
    </source>
</evidence>
<comment type="similarity">
    <text evidence="2">Belongs to the glycosyltransferase 28 family.</text>
</comment>
<reference evidence="7 8" key="1">
    <citation type="submission" date="2013-06" db="EMBL/GenBank/DDBJ databases">
        <title>Complete genome sequence of Paenibacillus mucilaginosus K02.</title>
        <authorList>
            <person name="Xiao B."/>
            <person name="Sun L."/>
            <person name="Xiao L."/>
            <person name="Lian B."/>
        </authorList>
    </citation>
    <scope>NUCLEOTIDE SEQUENCE [LARGE SCALE GENOMIC DNA]</scope>
    <source>
        <strain evidence="7 8">K02</strain>
    </source>
</reference>
<dbReference type="EMBL" id="CP003422">
    <property type="protein sequence ID" value="AFH59429.1"/>
    <property type="molecule type" value="Genomic_DNA"/>
</dbReference>
<evidence type="ECO:0000256" key="2">
    <source>
        <dbReference type="ARBA" id="ARBA00006962"/>
    </source>
</evidence>
<keyword evidence="4" id="KW-0808">Transferase</keyword>
<feature type="domain" description="Diacylglycerol glucosyltransferase N-terminal" evidence="6">
    <location>
        <begin position="24"/>
        <end position="190"/>
    </location>
</feature>
<dbReference type="PANTHER" id="PTHR43025">
    <property type="entry name" value="MONOGALACTOSYLDIACYLGLYCEROL SYNTHASE"/>
    <property type="match status" value="1"/>
</dbReference>
<evidence type="ECO:0000256" key="1">
    <source>
        <dbReference type="ARBA" id="ARBA00004370"/>
    </source>
</evidence>
<name>I0BAN2_9BACL</name>
<proteinExistence type="inferred from homology"/>
<protein>
    <recommendedName>
        <fullName evidence="9">Galactosyldiacylglycerol synthase</fullName>
    </recommendedName>
</protein>
<comment type="subcellular location">
    <subcellularLocation>
        <location evidence="1">Membrane</location>
    </subcellularLocation>
</comment>
<dbReference type="Proteomes" id="UP000007392">
    <property type="component" value="Chromosome"/>
</dbReference>
<dbReference type="HOGENOM" id="CLU_028367_0_1_9"/>